<dbReference type="HOGENOM" id="CLU_1183442_0_0_4"/>
<feature type="domain" description="AMP-dependent synthetase/ligase" evidence="2">
    <location>
        <begin position="60"/>
        <end position="167"/>
    </location>
</feature>
<reference evidence="3 5" key="1">
    <citation type="journal article" date="2006" name="Nat. Biotechnol.">
        <title>Genome sequence of the bioplastic-producing 'Knallgas' bacterium Ralstonia eutropha H16.</title>
        <authorList>
            <person name="Pohlmann A."/>
            <person name="Fricke W.F."/>
            <person name="Reinecke F."/>
            <person name="Kusian B."/>
            <person name="Liesegang H."/>
            <person name="Cramm R."/>
            <person name="Eitinger T."/>
            <person name="Ewering C."/>
            <person name="Potter M."/>
            <person name="Schwartz E."/>
            <person name="Strittmatter A."/>
            <person name="Voss I."/>
            <person name="Gottschalk G."/>
            <person name="Steinbuechel A."/>
            <person name="Friedrich B."/>
            <person name="Bowien B."/>
        </authorList>
    </citation>
    <scope>NUCLEOTIDE SEQUENCE [LARGE SCALE GENOMIC DNA]</scope>
    <source>
        <strain evidence="5">ATCC 17699 / DSM 428 / KCTC 22496 / NCIMB 10442 / H16 / Stanier 337</strain>
        <strain evidence="3">H16</strain>
    </source>
</reference>
<dbReference type="AlphaFoldDB" id="Q0K466"/>
<proteinExistence type="predicted"/>
<dbReference type="SUPFAM" id="SSF56801">
    <property type="entry name" value="Acetyl-CoA synthetase-like"/>
    <property type="match status" value="1"/>
</dbReference>
<feature type="region of interest" description="Disordered" evidence="1">
    <location>
        <begin position="214"/>
        <end position="234"/>
    </location>
</feature>
<dbReference type="Pfam" id="PF00501">
    <property type="entry name" value="AMP-binding"/>
    <property type="match status" value="1"/>
</dbReference>
<organism evidence="3 5">
    <name type="scientific">Cupriavidus necator (strain ATCC 17699 / DSM 428 / KCTC 22496 / NCIMB 10442 / H16 / Stanier 337)</name>
    <name type="common">Ralstonia eutropha</name>
    <dbReference type="NCBI Taxonomy" id="381666"/>
    <lineage>
        <taxon>Bacteria</taxon>
        <taxon>Pseudomonadati</taxon>
        <taxon>Pseudomonadota</taxon>
        <taxon>Betaproteobacteria</taxon>
        <taxon>Burkholderiales</taxon>
        <taxon>Burkholderiaceae</taxon>
        <taxon>Cupriavidus</taxon>
    </lineage>
</organism>
<keyword evidence="5" id="KW-1185">Reference proteome</keyword>
<dbReference type="EMBL" id="AM260480">
    <property type="protein sequence ID" value="CAJ95208.1"/>
    <property type="molecule type" value="Genomic_DNA"/>
</dbReference>
<dbReference type="Proteomes" id="UP000008210">
    <property type="component" value="Chromosome 2"/>
</dbReference>
<evidence type="ECO:0000313" key="6">
    <source>
        <dbReference type="Proteomes" id="UP000296079"/>
    </source>
</evidence>
<dbReference type="EMBL" id="CP039288">
    <property type="protein sequence ID" value="QCC03132.1"/>
    <property type="molecule type" value="Genomic_DNA"/>
</dbReference>
<dbReference type="Proteomes" id="UP000296079">
    <property type="component" value="Chromosome 2"/>
</dbReference>
<dbReference type="InterPro" id="IPR000873">
    <property type="entry name" value="AMP-dep_synth/lig_dom"/>
</dbReference>
<evidence type="ECO:0000259" key="2">
    <source>
        <dbReference type="Pfam" id="PF00501"/>
    </source>
</evidence>
<dbReference type="eggNOG" id="COG0318">
    <property type="taxonomic scope" value="Bacteria"/>
</dbReference>
<dbReference type="InterPro" id="IPR042099">
    <property type="entry name" value="ANL_N_sf"/>
</dbReference>
<keyword evidence="3" id="KW-0436">Ligase</keyword>
<dbReference type="Gene3D" id="3.40.50.12780">
    <property type="entry name" value="N-terminal domain of ligase-like"/>
    <property type="match status" value="1"/>
</dbReference>
<dbReference type="EC" id="6.2.1.-" evidence="3"/>
<reference evidence="4 6" key="2">
    <citation type="submission" date="2019-04" db="EMBL/GenBank/DDBJ databases">
        <title>Long-read de novo sequencing of Cupriavidus necator H16.</title>
        <authorList>
            <person name="Little G.T."/>
            <person name="Ehsaan M."/>
            <person name="Arenas-Lopez C."/>
            <person name="Jawed K."/>
            <person name="Winzer K."/>
            <person name="Kovacs K."/>
            <person name="Malys N."/>
            <person name="Minton N.P."/>
        </authorList>
    </citation>
    <scope>NUCLEOTIDE SEQUENCE [LARGE SCALE GENOMIC DNA]</scope>
    <source>
        <strain evidence="4 6">H16</strain>
    </source>
</reference>
<dbReference type="STRING" id="381666.H16_B0409"/>
<name>Q0K466_CUPNH</name>
<evidence type="ECO:0000313" key="3">
    <source>
        <dbReference type="EMBL" id="CAJ95208.1"/>
    </source>
</evidence>
<evidence type="ECO:0000313" key="4">
    <source>
        <dbReference type="EMBL" id="QCC03132.1"/>
    </source>
</evidence>
<protein>
    <submittedName>
        <fullName evidence="3">H16_B0409 protein</fullName>
        <ecNumber evidence="3">6.2.1.-</ecNumber>
    </submittedName>
</protein>
<gene>
    <name evidence="3" type="ordered locus">H16_B0409</name>
    <name evidence="4" type="ORF">E6A55_21190</name>
</gene>
<evidence type="ECO:0000313" key="5">
    <source>
        <dbReference type="Proteomes" id="UP000008210"/>
    </source>
</evidence>
<dbReference type="GO" id="GO:0016874">
    <property type="term" value="F:ligase activity"/>
    <property type="evidence" value="ECO:0007669"/>
    <property type="project" value="UniProtKB-KW"/>
</dbReference>
<accession>Q0K466</accession>
<dbReference type="KEGG" id="reh:H16_B0409"/>
<sequence>MRHPRRGVPGAMAAAIMLPVLPSCYRMPTTNPHLHYVPAGVTLPVAAHEGDPFRSLKVMAEANPDAVVATDEAGGPLTCAQLLNASLMLAGYMQQRLDVRGGERVLLMLPAYPPLAIGWYAALRCDAGVVSLDPCSSAGEVAVCLSESGARVAIVLADALASVNPMLENGRLRACIAAAPPASDWRRSGGAGQHPRVHAFGDALAAGIEAMPARGSGNAPASPRGARTPHNFLR</sequence>
<evidence type="ECO:0000256" key="1">
    <source>
        <dbReference type="SAM" id="MobiDB-lite"/>
    </source>
</evidence>